<evidence type="ECO:0000313" key="2">
    <source>
        <dbReference type="EMBL" id="GJB93772.1"/>
    </source>
</evidence>
<gene>
    <name evidence="1" type="ORF">KAM351_45590</name>
    <name evidence="2" type="ORF">KAM382_38330</name>
    <name evidence="3" type="ORF">N5I07_12605</name>
</gene>
<comment type="caution">
    <text evidence="3">The sequence shown here is derived from an EMBL/GenBank/DDBJ whole genome shotgun (WGS) entry which is preliminary data.</text>
</comment>
<evidence type="ECO:0000313" key="1">
    <source>
        <dbReference type="EMBL" id="GJA65948.1"/>
    </source>
</evidence>
<organism evidence="3 5">
    <name type="scientific">Aeromonas caviae</name>
    <name type="common">Aeromonas punctata</name>
    <dbReference type="NCBI Taxonomy" id="648"/>
    <lineage>
        <taxon>Bacteria</taxon>
        <taxon>Pseudomonadati</taxon>
        <taxon>Pseudomonadota</taxon>
        <taxon>Gammaproteobacteria</taxon>
        <taxon>Aeromonadales</taxon>
        <taxon>Aeromonadaceae</taxon>
        <taxon>Aeromonas</taxon>
    </lineage>
</organism>
<protein>
    <submittedName>
        <fullName evidence="3">Uncharacterized protein</fullName>
    </submittedName>
</protein>
<reference evidence="3" key="2">
    <citation type="submission" date="2022-09" db="EMBL/GenBank/DDBJ databases">
        <title>Intensive care unit water sources are persistently colonized with multi-drug resistant bacteria and are the site of extensive horizontal gene transfer of antibiotic resistance genes.</title>
        <authorList>
            <person name="Diorio-Toth L."/>
        </authorList>
    </citation>
    <scope>NUCLEOTIDE SEQUENCE</scope>
    <source>
        <strain evidence="3">GD03796</strain>
    </source>
</reference>
<dbReference type="Proteomes" id="UP000737420">
    <property type="component" value="Unassembled WGS sequence"/>
</dbReference>
<proteinExistence type="predicted"/>
<accession>A0AA43AJI6</accession>
<dbReference type="EMBL" id="BPOP01000059">
    <property type="protein sequence ID" value="GJB93772.1"/>
    <property type="molecule type" value="Genomic_DNA"/>
</dbReference>
<dbReference type="EMBL" id="BPNN01000159">
    <property type="protein sequence ID" value="GJA65948.1"/>
    <property type="molecule type" value="Genomic_DNA"/>
</dbReference>
<evidence type="ECO:0000313" key="4">
    <source>
        <dbReference type="Proteomes" id="UP000737420"/>
    </source>
</evidence>
<reference evidence="1 4" key="1">
    <citation type="submission" date="2021-07" db="EMBL/GenBank/DDBJ databases">
        <title>Draft genome sequence of carbapenem-resistant Aeromonas spp. in Japan.</title>
        <authorList>
            <person name="Maehana S."/>
            <person name="Suzuki M."/>
            <person name="Kitasato H."/>
        </authorList>
    </citation>
    <scope>NUCLEOTIDE SEQUENCE [LARGE SCALE GENOMIC DNA]</scope>
    <source>
        <strain evidence="1">KAM351</strain>
        <strain evidence="2 4">KAM382</strain>
    </source>
</reference>
<evidence type="ECO:0000313" key="5">
    <source>
        <dbReference type="Proteomes" id="UP001160758"/>
    </source>
</evidence>
<evidence type="ECO:0000313" key="3">
    <source>
        <dbReference type="EMBL" id="MDH1898384.1"/>
    </source>
</evidence>
<name>A0AA43AJI6_AERCA</name>
<sequence>MAKSKIQFQKVTTHITDNIYDLLRRNYRFYQHIASRIISTRNLFTPGKSPIGRCG</sequence>
<dbReference type="Proteomes" id="UP001160758">
    <property type="component" value="Unassembled WGS sequence"/>
</dbReference>
<dbReference type="Proteomes" id="UP000886934">
    <property type="component" value="Unassembled WGS sequence"/>
</dbReference>
<dbReference type="AlphaFoldDB" id="A0AA43AJI6"/>
<dbReference type="RefSeq" id="WP_158512853.1">
    <property type="nucleotide sequence ID" value="NZ_AP025280.1"/>
</dbReference>
<dbReference type="EMBL" id="JAOCFT010000001">
    <property type="protein sequence ID" value="MDH1898384.1"/>
    <property type="molecule type" value="Genomic_DNA"/>
</dbReference>